<gene>
    <name evidence="2" type="ORF">Enr13x_41680</name>
</gene>
<protein>
    <recommendedName>
        <fullName evidence="1">N-acyl amino acid synthase FeeM catalytic core domain-containing protein</fullName>
    </recommendedName>
</protein>
<dbReference type="Gene3D" id="3.40.630.30">
    <property type="match status" value="1"/>
</dbReference>
<dbReference type="Proteomes" id="UP000319004">
    <property type="component" value="Chromosome"/>
</dbReference>
<dbReference type="EMBL" id="CP037423">
    <property type="protein sequence ID" value="QDV44304.1"/>
    <property type="molecule type" value="Genomic_DNA"/>
</dbReference>
<dbReference type="InterPro" id="IPR054597">
    <property type="entry name" value="FeeM_cat"/>
</dbReference>
<dbReference type="Pfam" id="PF21926">
    <property type="entry name" value="FeeM"/>
    <property type="match status" value="1"/>
</dbReference>
<evidence type="ECO:0000313" key="2">
    <source>
        <dbReference type="EMBL" id="QDV44304.1"/>
    </source>
</evidence>
<dbReference type="KEGG" id="snep:Enr13x_41680"/>
<sequence length="292" mass="33020">MGKSDRIERKGGGKVSAAPAMTPVVTQAVDDQETSVGGVDRLHARAWTAAGTRTAEETWAAGELFPVQCFTARSLHDYEAAFRTLHDSYVKAGLCDPTASGMRVLPFHLWRETQVFSGRADQKRVATLSLVLDEHHRLPMEEVFEDVVQREREANELTAELSSFAVAPDYSKPRTEHLVAMTAAAVQFARRQGVDDLLATVHPKHVRIYRRIMGFRQIGEVAPHGGVMGRPAVPIAAPVNDIRAVHPRFLPWYFGDRIRKEQVRRSYLSERGYRYFRPFARGIGNRRYRRPR</sequence>
<name>A0A518HU05_9BACT</name>
<reference evidence="2 3" key="1">
    <citation type="submission" date="2019-03" db="EMBL/GenBank/DDBJ databases">
        <title>Deep-cultivation of Planctomycetes and their phenomic and genomic characterization uncovers novel biology.</title>
        <authorList>
            <person name="Wiegand S."/>
            <person name="Jogler M."/>
            <person name="Boedeker C."/>
            <person name="Pinto D."/>
            <person name="Vollmers J."/>
            <person name="Rivas-Marin E."/>
            <person name="Kohn T."/>
            <person name="Peeters S.H."/>
            <person name="Heuer A."/>
            <person name="Rast P."/>
            <person name="Oberbeckmann S."/>
            <person name="Bunk B."/>
            <person name="Jeske O."/>
            <person name="Meyerdierks A."/>
            <person name="Storesund J.E."/>
            <person name="Kallscheuer N."/>
            <person name="Luecker S."/>
            <person name="Lage O.M."/>
            <person name="Pohl T."/>
            <person name="Merkel B.J."/>
            <person name="Hornburger P."/>
            <person name="Mueller R.-W."/>
            <person name="Bruemmer F."/>
            <person name="Labrenz M."/>
            <person name="Spormann A.M."/>
            <person name="Op den Camp H."/>
            <person name="Overmann J."/>
            <person name="Amann R."/>
            <person name="Jetten M.S.M."/>
            <person name="Mascher T."/>
            <person name="Medema M.H."/>
            <person name="Devos D.P."/>
            <person name="Kaster A.-K."/>
            <person name="Ovreas L."/>
            <person name="Rohde M."/>
            <person name="Galperin M.Y."/>
            <person name="Jogler C."/>
        </authorList>
    </citation>
    <scope>NUCLEOTIDE SEQUENCE [LARGE SCALE GENOMIC DNA]</scope>
    <source>
        <strain evidence="2 3">Enr13</strain>
    </source>
</reference>
<accession>A0A518HU05</accession>
<evidence type="ECO:0000259" key="1">
    <source>
        <dbReference type="Pfam" id="PF21926"/>
    </source>
</evidence>
<evidence type="ECO:0000313" key="3">
    <source>
        <dbReference type="Proteomes" id="UP000319004"/>
    </source>
</evidence>
<dbReference type="InterPro" id="IPR016181">
    <property type="entry name" value="Acyl_CoA_acyltransferase"/>
</dbReference>
<dbReference type="AlphaFoldDB" id="A0A518HU05"/>
<feature type="domain" description="N-acyl amino acid synthase FeeM catalytic core" evidence="1">
    <location>
        <begin position="80"/>
        <end position="236"/>
    </location>
</feature>
<keyword evidence="3" id="KW-1185">Reference proteome</keyword>
<proteinExistence type="predicted"/>
<dbReference type="SUPFAM" id="SSF55729">
    <property type="entry name" value="Acyl-CoA N-acyltransferases (Nat)"/>
    <property type="match status" value="1"/>
</dbReference>
<organism evidence="2 3">
    <name type="scientific">Stieleria neptunia</name>
    <dbReference type="NCBI Taxonomy" id="2527979"/>
    <lineage>
        <taxon>Bacteria</taxon>
        <taxon>Pseudomonadati</taxon>
        <taxon>Planctomycetota</taxon>
        <taxon>Planctomycetia</taxon>
        <taxon>Pirellulales</taxon>
        <taxon>Pirellulaceae</taxon>
        <taxon>Stieleria</taxon>
    </lineage>
</organism>